<keyword evidence="4" id="KW-0418">Kinase</keyword>
<dbReference type="InterPro" id="IPR000719">
    <property type="entry name" value="Prot_kinase_dom"/>
</dbReference>
<dbReference type="PROSITE" id="PS00108">
    <property type="entry name" value="PROTEIN_KINASE_ST"/>
    <property type="match status" value="1"/>
</dbReference>
<reference evidence="7" key="1">
    <citation type="journal article" date="2020" name="Fungal Divers.">
        <title>Resolving the Mortierellaceae phylogeny through synthesis of multi-gene phylogenetics and phylogenomics.</title>
        <authorList>
            <person name="Vandepol N."/>
            <person name="Liber J."/>
            <person name="Desiro A."/>
            <person name="Na H."/>
            <person name="Kennedy M."/>
            <person name="Barry K."/>
            <person name="Grigoriev I.V."/>
            <person name="Miller A.N."/>
            <person name="O'Donnell K."/>
            <person name="Stajich J.E."/>
            <person name="Bonito G."/>
        </authorList>
    </citation>
    <scope>NUCLEOTIDE SEQUENCE</scope>
    <source>
        <strain evidence="7">NRRL 2591</strain>
    </source>
</reference>
<organism evidence="7 8">
    <name type="scientific">Mortierella hygrophila</name>
    <dbReference type="NCBI Taxonomy" id="979708"/>
    <lineage>
        <taxon>Eukaryota</taxon>
        <taxon>Fungi</taxon>
        <taxon>Fungi incertae sedis</taxon>
        <taxon>Mucoromycota</taxon>
        <taxon>Mortierellomycotina</taxon>
        <taxon>Mortierellomycetes</taxon>
        <taxon>Mortierellales</taxon>
        <taxon>Mortierellaceae</taxon>
        <taxon>Mortierella</taxon>
    </lineage>
</organism>
<dbReference type="SMART" id="SM00220">
    <property type="entry name" value="S_TKc"/>
    <property type="match status" value="1"/>
</dbReference>
<evidence type="ECO:0000313" key="7">
    <source>
        <dbReference type="EMBL" id="KAF9544307.1"/>
    </source>
</evidence>
<dbReference type="AlphaFoldDB" id="A0A9P6K2V3"/>
<dbReference type="InterPro" id="IPR011009">
    <property type="entry name" value="Kinase-like_dom_sf"/>
</dbReference>
<dbReference type="Gene3D" id="1.10.510.10">
    <property type="entry name" value="Transferase(Phosphotransferase) domain 1"/>
    <property type="match status" value="1"/>
</dbReference>
<keyword evidence="2" id="KW-0808">Transferase</keyword>
<evidence type="ECO:0000259" key="6">
    <source>
        <dbReference type="PROSITE" id="PS50011"/>
    </source>
</evidence>
<dbReference type="SUPFAM" id="SSF56112">
    <property type="entry name" value="Protein kinase-like (PK-like)"/>
    <property type="match status" value="1"/>
</dbReference>
<dbReference type="EMBL" id="JAAAXW010000093">
    <property type="protein sequence ID" value="KAF9544307.1"/>
    <property type="molecule type" value="Genomic_DNA"/>
</dbReference>
<evidence type="ECO:0000256" key="3">
    <source>
        <dbReference type="ARBA" id="ARBA00022741"/>
    </source>
</evidence>
<dbReference type="GO" id="GO:0004674">
    <property type="term" value="F:protein serine/threonine kinase activity"/>
    <property type="evidence" value="ECO:0007669"/>
    <property type="project" value="UniProtKB-KW"/>
</dbReference>
<proteinExistence type="predicted"/>
<dbReference type="GO" id="GO:0005524">
    <property type="term" value="F:ATP binding"/>
    <property type="evidence" value="ECO:0007669"/>
    <property type="project" value="UniProtKB-KW"/>
</dbReference>
<comment type="caution">
    <text evidence="7">The sequence shown here is derived from an EMBL/GenBank/DDBJ whole genome shotgun (WGS) entry which is preliminary data.</text>
</comment>
<keyword evidence="8" id="KW-1185">Reference proteome</keyword>
<evidence type="ECO:0000256" key="2">
    <source>
        <dbReference type="ARBA" id="ARBA00022679"/>
    </source>
</evidence>
<evidence type="ECO:0000256" key="4">
    <source>
        <dbReference type="ARBA" id="ARBA00022777"/>
    </source>
</evidence>
<dbReference type="Pfam" id="PF00069">
    <property type="entry name" value="Pkinase"/>
    <property type="match status" value="1"/>
</dbReference>
<sequence>MDAKDIIKKRATLVEVQKVILGAASGLNFLHGKKFVHRDIKPENVLVSGTVSQMVVKLADFGLVGYMKDGRKLRGPCGTRTYQAPEMLENNGKKEYGSAVDLYSLGVILRQLMYNMLPCTK</sequence>
<dbReference type="PROSITE" id="PS50011">
    <property type="entry name" value="PROTEIN_KINASE_DOM"/>
    <property type="match status" value="1"/>
</dbReference>
<protein>
    <recommendedName>
        <fullName evidence="6">Protein kinase domain-containing protein</fullName>
    </recommendedName>
</protein>
<evidence type="ECO:0000313" key="8">
    <source>
        <dbReference type="Proteomes" id="UP000723463"/>
    </source>
</evidence>
<dbReference type="InterPro" id="IPR008271">
    <property type="entry name" value="Ser/Thr_kinase_AS"/>
</dbReference>
<evidence type="ECO:0000256" key="5">
    <source>
        <dbReference type="ARBA" id="ARBA00022840"/>
    </source>
</evidence>
<dbReference type="PANTHER" id="PTHR24345:SF0">
    <property type="entry name" value="CELL CYCLE SERINE_THREONINE-PROTEIN KINASE CDC5_MSD2"/>
    <property type="match status" value="1"/>
</dbReference>
<name>A0A9P6K2V3_9FUNG</name>
<dbReference type="Proteomes" id="UP000723463">
    <property type="component" value="Unassembled WGS sequence"/>
</dbReference>
<evidence type="ECO:0000256" key="1">
    <source>
        <dbReference type="ARBA" id="ARBA00022527"/>
    </source>
</evidence>
<keyword evidence="3" id="KW-0547">Nucleotide-binding</keyword>
<keyword evidence="5" id="KW-0067">ATP-binding</keyword>
<keyword evidence="1" id="KW-0723">Serine/threonine-protein kinase</keyword>
<gene>
    <name evidence="7" type="ORF">EC957_012188</name>
</gene>
<dbReference type="PANTHER" id="PTHR24345">
    <property type="entry name" value="SERINE/THREONINE-PROTEIN KINASE PLK"/>
    <property type="match status" value="1"/>
</dbReference>
<accession>A0A9P6K2V3</accession>
<feature type="domain" description="Protein kinase" evidence="6">
    <location>
        <begin position="1"/>
        <end position="121"/>
    </location>
</feature>
<dbReference type="GO" id="GO:0005634">
    <property type="term" value="C:nucleus"/>
    <property type="evidence" value="ECO:0007669"/>
    <property type="project" value="TreeGrafter"/>
</dbReference>